<comment type="subcellular location">
    <subcellularLocation>
        <location evidence="1">Mitochondrion</location>
    </subcellularLocation>
</comment>
<evidence type="ECO:0000256" key="5">
    <source>
        <dbReference type="ARBA" id="ARBA00023128"/>
    </source>
</evidence>
<evidence type="ECO:0000256" key="7">
    <source>
        <dbReference type="ARBA" id="ARBA00038016"/>
    </source>
</evidence>
<gene>
    <name evidence="10" type="ORF">CSKR_104308</name>
</gene>
<name>A0A3R7FJ55_CLOSI</name>
<evidence type="ECO:0000256" key="6">
    <source>
        <dbReference type="ARBA" id="ARBA00023274"/>
    </source>
</evidence>
<evidence type="ECO:0000256" key="8">
    <source>
        <dbReference type="ARBA" id="ARBA00039444"/>
    </source>
</evidence>
<keyword evidence="3 10" id="KW-0689">Ribosomal protein</keyword>
<dbReference type="Proteomes" id="UP000286415">
    <property type="component" value="Unassembled WGS sequence"/>
</dbReference>
<organism evidence="10 11">
    <name type="scientific">Clonorchis sinensis</name>
    <name type="common">Chinese liver fluke</name>
    <dbReference type="NCBI Taxonomy" id="79923"/>
    <lineage>
        <taxon>Eukaryota</taxon>
        <taxon>Metazoa</taxon>
        <taxon>Spiralia</taxon>
        <taxon>Lophotrochozoa</taxon>
        <taxon>Platyhelminthes</taxon>
        <taxon>Trematoda</taxon>
        <taxon>Digenea</taxon>
        <taxon>Opisthorchiida</taxon>
        <taxon>Opisthorchiata</taxon>
        <taxon>Opisthorchiidae</taxon>
        <taxon>Clonorchis</taxon>
    </lineage>
</organism>
<comment type="caution">
    <text evidence="10">The sequence shown here is derived from an EMBL/GenBank/DDBJ whole genome shotgun (WGS) entry which is preliminary data.</text>
</comment>
<evidence type="ECO:0000256" key="4">
    <source>
        <dbReference type="ARBA" id="ARBA00023054"/>
    </source>
</evidence>
<dbReference type="Pfam" id="PF01161">
    <property type="entry name" value="PBP"/>
    <property type="match status" value="1"/>
</dbReference>
<comment type="similarity">
    <text evidence="7">Belongs to the phosphatidylethanolamine-binding protein family. Mitochondrion-specific ribosomal protein mL38 subfamily.</text>
</comment>
<dbReference type="CDD" id="cd00866">
    <property type="entry name" value="PEBP_euk"/>
    <property type="match status" value="1"/>
</dbReference>
<keyword evidence="4" id="KW-0175">Coiled coil</keyword>
<dbReference type="EMBL" id="NIRI02000042">
    <property type="protein sequence ID" value="KAG5452207.1"/>
    <property type="molecule type" value="Genomic_DNA"/>
</dbReference>
<dbReference type="InterPro" id="IPR036610">
    <property type="entry name" value="PEBP-like_sf"/>
</dbReference>
<keyword evidence="5" id="KW-0496">Mitochondrion</keyword>
<dbReference type="GO" id="GO:0005762">
    <property type="term" value="C:mitochondrial large ribosomal subunit"/>
    <property type="evidence" value="ECO:0007669"/>
    <property type="project" value="TreeGrafter"/>
</dbReference>
<reference evidence="10 11" key="1">
    <citation type="journal article" date="2018" name="Biotechnol. Adv.">
        <title>Improved genomic resources and new bioinformatic workflow for the carcinogenic parasite Clonorchis sinensis: Biotechnological implications.</title>
        <authorList>
            <person name="Wang D."/>
            <person name="Korhonen P.K."/>
            <person name="Gasser R.B."/>
            <person name="Young N.D."/>
        </authorList>
    </citation>
    <scope>NUCLEOTIDE SEQUENCE [LARGE SCALE GENOMIC DNA]</scope>
    <source>
        <strain evidence="10">Cs-k2</strain>
    </source>
</reference>
<dbReference type="PANTHER" id="PTHR11362">
    <property type="entry name" value="PHOSPHATIDYLETHANOLAMINE-BINDING PROTEIN"/>
    <property type="match status" value="1"/>
</dbReference>
<dbReference type="InterPro" id="IPR035810">
    <property type="entry name" value="PEBP_euk"/>
</dbReference>
<keyword evidence="2" id="KW-0809">Transit peptide</keyword>
<evidence type="ECO:0000313" key="10">
    <source>
        <dbReference type="EMBL" id="KAG5452207.1"/>
    </source>
</evidence>
<dbReference type="SUPFAM" id="SSF49777">
    <property type="entry name" value="PEBP-like"/>
    <property type="match status" value="1"/>
</dbReference>
<reference evidence="10 11" key="2">
    <citation type="journal article" date="2021" name="Genomics">
        <title>High-quality reference genome for Clonorchis sinensis.</title>
        <authorList>
            <person name="Young N.D."/>
            <person name="Stroehlein A.J."/>
            <person name="Kinkar L."/>
            <person name="Wang T."/>
            <person name="Sohn W.M."/>
            <person name="Chang B.C.H."/>
            <person name="Kaur P."/>
            <person name="Weisz D."/>
            <person name="Dudchenko O."/>
            <person name="Aiden E.L."/>
            <person name="Korhonen P.K."/>
            <person name="Gasser R.B."/>
        </authorList>
    </citation>
    <scope>NUCLEOTIDE SEQUENCE [LARGE SCALE GENOMIC DNA]</scope>
    <source>
        <strain evidence="10">Cs-k2</strain>
    </source>
</reference>
<evidence type="ECO:0000256" key="2">
    <source>
        <dbReference type="ARBA" id="ARBA00022946"/>
    </source>
</evidence>
<dbReference type="PANTHER" id="PTHR11362:SF133">
    <property type="entry name" value="LARGE RIBOSOMAL SUBUNIT PROTEIN ML38"/>
    <property type="match status" value="1"/>
</dbReference>
<dbReference type="STRING" id="79923.A0A3R7FJ55"/>
<accession>A0A3R7FJ55</accession>
<dbReference type="Gene3D" id="3.90.280.10">
    <property type="entry name" value="PEBP-like"/>
    <property type="match status" value="1"/>
</dbReference>
<evidence type="ECO:0000256" key="9">
    <source>
        <dbReference type="ARBA" id="ARBA00041206"/>
    </source>
</evidence>
<dbReference type="FunCoup" id="A0A3R7FJ55">
    <property type="interactions" value="256"/>
</dbReference>
<proteinExistence type="inferred from homology"/>
<evidence type="ECO:0000256" key="3">
    <source>
        <dbReference type="ARBA" id="ARBA00022980"/>
    </source>
</evidence>
<keyword evidence="11" id="KW-1185">Reference proteome</keyword>
<dbReference type="InParanoid" id="A0A3R7FJ55"/>
<dbReference type="OrthoDB" id="2153661at2759"/>
<evidence type="ECO:0000256" key="1">
    <source>
        <dbReference type="ARBA" id="ARBA00004173"/>
    </source>
</evidence>
<protein>
    <recommendedName>
        <fullName evidence="8">Large ribosomal subunit protein mL38</fullName>
    </recommendedName>
    <alternativeName>
        <fullName evidence="9">39S ribosomal protein L38, mitochondrial</fullName>
    </alternativeName>
</protein>
<dbReference type="AlphaFoldDB" id="A0A3R7FJ55"/>
<evidence type="ECO:0000313" key="11">
    <source>
        <dbReference type="Proteomes" id="UP000286415"/>
    </source>
</evidence>
<keyword evidence="6" id="KW-0687">Ribonucleoprotein</keyword>
<dbReference type="InterPro" id="IPR008914">
    <property type="entry name" value="PEBP"/>
</dbReference>
<sequence length="738" mass="83271">MSVWRSEGMGEARSPGNVRKQFQLVRVRGLNRPLMSETITKKVFVSIEEARLNSRAGHFQQRLNSSPPVAQLDSQLASGLWTVSLVPLAVSGMYECLSSIKHRAAAVSDELSLFLKVEVKSSVSACLTYLPPYGRMRPGGSGWRPLLTKHSFPLCLCFRNHWYRRGFLPPDVEPGHYPFPKRQVPSCGRLSFSERMAELNKKPFSLETLEPVDIGLPFRAPPLSSQRFHSKRPDLEPAARKRQLTVPIDSVHSVLEDTQAPLRRLSAARHFDIFNALFGPPHFFVPQINFDLYYPHVAADVQPSSGTTAPESISVVPVFSGNLITPERAMVPPLIDLSATPTDHLWTLVMSCPDEPIGGDDGSDAANEYLHWMVTNLQVCGEGEPAEGDEIVPYLPPLPYVGTGYHRYVFILYRQDNGRVDFTPMRREKAVGDLRTQRQFSTLEFYRQYESELTPGGLSFFQSSWDPSVRDYYRTVLDVSEPIFEIEWPSPRVPPQERFPLANSWNKTRRHPHGLPLIRERYGVHNDVSFDVYLDRYRDRKELAEELVRERLQIEGNPLDPNEPRRKQVEYPAAVPLPDGMPSWWRDGPSGKSANLLTGKFVVRTRPLPLDFPCLGLGNLAVSQPSCFLRVAWQLGTKRVLQLNDFTTALSIRGNTWRQGTIHSVTVSFRGSGNLLTGRSVVRTRPSNLDFLCLGSGNMSVSHPLCVFRATESVLQLNDVRTGHAVCEHTENKQPENQ</sequence>